<name>A0A8J4FDL5_9CHLO</name>
<dbReference type="OrthoDB" id="2019121at2759"/>
<dbReference type="Gene3D" id="3.60.20.10">
    <property type="entry name" value="Glutamine Phosphoribosylpyrophosphate, subunit 1, domain 1"/>
    <property type="match status" value="1"/>
</dbReference>
<proteinExistence type="predicted"/>
<sequence length="244" mass="27047">MLAAHPGSFFCYVPKTPTLLGTLLGARAATEQAVNERLDRYVEATARRSQAQPVSTTPETQVQKFVYPGDLLARSRSGSGVVAPEGAGTGALTTACLLDLYKSFENGRELLMLSELQGQYAFVLYDSSKKQAFAARDPSGAEPLYFMIDDDGGVQYTNSLQYLPRGETERRSWKELKPGHYMLGKAVVQFALSLRQLEKREKKESVDADALHMMLQRESQAEEEERSGFSALAPVRSLLRNRSK</sequence>
<feature type="domain" description="Glutamine amidotransferase type-2" evidence="1">
    <location>
        <begin position="66"/>
        <end position="160"/>
    </location>
</feature>
<dbReference type="Pfam" id="PF13537">
    <property type="entry name" value="GATase_7"/>
    <property type="match status" value="1"/>
</dbReference>
<dbReference type="Proteomes" id="UP000722791">
    <property type="component" value="Unassembled WGS sequence"/>
</dbReference>
<dbReference type="SUPFAM" id="SSF56235">
    <property type="entry name" value="N-terminal nucleophile aminohydrolases (Ntn hydrolases)"/>
    <property type="match status" value="1"/>
</dbReference>
<dbReference type="AlphaFoldDB" id="A0A8J4FDL5"/>
<evidence type="ECO:0000259" key="1">
    <source>
        <dbReference type="Pfam" id="PF13537"/>
    </source>
</evidence>
<evidence type="ECO:0000313" key="3">
    <source>
        <dbReference type="Proteomes" id="UP000722791"/>
    </source>
</evidence>
<gene>
    <name evidence="2" type="ORF">Vretimale_585</name>
</gene>
<protein>
    <recommendedName>
        <fullName evidence="1">Glutamine amidotransferase type-2 domain-containing protein</fullName>
    </recommendedName>
</protein>
<comment type="caution">
    <text evidence="2">The sequence shown here is derived from an EMBL/GenBank/DDBJ whole genome shotgun (WGS) entry which is preliminary data.</text>
</comment>
<evidence type="ECO:0000313" key="2">
    <source>
        <dbReference type="EMBL" id="GIL94416.1"/>
    </source>
</evidence>
<dbReference type="EMBL" id="BNCQ01000001">
    <property type="protein sequence ID" value="GIL94416.1"/>
    <property type="molecule type" value="Genomic_DNA"/>
</dbReference>
<dbReference type="InterPro" id="IPR017932">
    <property type="entry name" value="GATase_2_dom"/>
</dbReference>
<organism evidence="2 3">
    <name type="scientific">Volvox reticuliferus</name>
    <dbReference type="NCBI Taxonomy" id="1737510"/>
    <lineage>
        <taxon>Eukaryota</taxon>
        <taxon>Viridiplantae</taxon>
        <taxon>Chlorophyta</taxon>
        <taxon>core chlorophytes</taxon>
        <taxon>Chlorophyceae</taxon>
        <taxon>CS clade</taxon>
        <taxon>Chlamydomonadales</taxon>
        <taxon>Volvocaceae</taxon>
        <taxon>Volvox</taxon>
    </lineage>
</organism>
<accession>A0A8J4FDL5</accession>
<dbReference type="InterPro" id="IPR029055">
    <property type="entry name" value="Ntn_hydrolases_N"/>
</dbReference>
<reference evidence="2" key="1">
    <citation type="journal article" date="2021" name="Proc. Natl. Acad. Sci. U.S.A.">
        <title>Three genomes in the algal genus Volvox reveal the fate of a haploid sex-determining region after a transition to homothallism.</title>
        <authorList>
            <person name="Yamamoto K."/>
            <person name="Hamaji T."/>
            <person name="Kawai-Toyooka H."/>
            <person name="Matsuzaki R."/>
            <person name="Takahashi F."/>
            <person name="Nishimura Y."/>
            <person name="Kawachi M."/>
            <person name="Noguchi H."/>
            <person name="Minakuchi Y."/>
            <person name="Umen J.G."/>
            <person name="Toyoda A."/>
            <person name="Nozaki H."/>
        </authorList>
    </citation>
    <scope>NUCLEOTIDE SEQUENCE</scope>
    <source>
        <strain evidence="2">NIES-3785</strain>
    </source>
</reference>